<protein>
    <submittedName>
        <fullName evidence="3">Transmembrane protein</fullName>
    </submittedName>
</protein>
<proteinExistence type="predicted"/>
<dbReference type="Proteomes" id="UP000095284">
    <property type="component" value="Unplaced"/>
</dbReference>
<dbReference type="AlphaFoldDB" id="A0A1I7RND6"/>
<name>A0A1I7RND6_BURXY</name>
<feature type="compositionally biased region" description="Basic and acidic residues" evidence="1">
    <location>
        <begin position="140"/>
        <end position="150"/>
    </location>
</feature>
<feature type="region of interest" description="Disordered" evidence="1">
    <location>
        <begin position="138"/>
        <end position="168"/>
    </location>
</feature>
<sequence>MARRVRLWLAIAPGLGQKLGRKERPRGTLRVLHSLLERIRWIHVLRFRQFAAFNRGAFTGFTRLFDYFPLVDLRSSLWGIVARPFSVLASQHLLIMPSRTEGTQESRLVNTGPINKESGLRNRWDGAAAKPKIRPFLAARQEKRERESRPESTPIRENGARGAERVKEKPSFHSSLSAAFPSTFPFSPFLSFPVRLTLRLQALPD</sequence>
<accession>A0A1I7RND6</accession>
<reference evidence="3" key="1">
    <citation type="submission" date="2016-11" db="UniProtKB">
        <authorList>
            <consortium name="WormBaseParasite"/>
        </authorList>
    </citation>
    <scope>IDENTIFICATION</scope>
</reference>
<evidence type="ECO:0000313" key="3">
    <source>
        <dbReference type="WBParaSite" id="BXY_0222200.1"/>
    </source>
</evidence>
<feature type="compositionally biased region" description="Basic and acidic residues" evidence="1">
    <location>
        <begin position="158"/>
        <end position="168"/>
    </location>
</feature>
<dbReference type="WBParaSite" id="BXY_0222200.1">
    <property type="protein sequence ID" value="BXY_0222200.1"/>
    <property type="gene ID" value="BXY_0222200"/>
</dbReference>
<evidence type="ECO:0000313" key="2">
    <source>
        <dbReference type="Proteomes" id="UP000095284"/>
    </source>
</evidence>
<evidence type="ECO:0000256" key="1">
    <source>
        <dbReference type="SAM" id="MobiDB-lite"/>
    </source>
</evidence>
<organism evidence="2 3">
    <name type="scientific">Bursaphelenchus xylophilus</name>
    <name type="common">Pinewood nematode worm</name>
    <name type="synonym">Aphelenchoides xylophilus</name>
    <dbReference type="NCBI Taxonomy" id="6326"/>
    <lineage>
        <taxon>Eukaryota</taxon>
        <taxon>Metazoa</taxon>
        <taxon>Ecdysozoa</taxon>
        <taxon>Nematoda</taxon>
        <taxon>Chromadorea</taxon>
        <taxon>Rhabditida</taxon>
        <taxon>Tylenchina</taxon>
        <taxon>Tylenchomorpha</taxon>
        <taxon>Aphelenchoidea</taxon>
        <taxon>Aphelenchoididae</taxon>
        <taxon>Bursaphelenchus</taxon>
    </lineage>
</organism>